<feature type="region of interest" description="Disordered" evidence="1">
    <location>
        <begin position="13"/>
        <end position="42"/>
    </location>
</feature>
<dbReference type="AlphaFoldDB" id="A0A7T0G2X2"/>
<feature type="compositionally biased region" description="Polar residues" evidence="1">
    <location>
        <begin position="30"/>
        <end position="39"/>
    </location>
</feature>
<protein>
    <submittedName>
        <fullName evidence="2">Uncharacterized protein</fullName>
    </submittedName>
</protein>
<evidence type="ECO:0000313" key="3">
    <source>
        <dbReference type="Proteomes" id="UP000594464"/>
    </source>
</evidence>
<gene>
    <name evidence="2" type="ORF">G3M78_04380</name>
</gene>
<evidence type="ECO:0000313" key="2">
    <source>
        <dbReference type="EMBL" id="QPJ64666.1"/>
    </source>
</evidence>
<accession>A0A7T0G2X2</accession>
<organism evidence="2 3">
    <name type="scientific">Candidatus Nitrohelix vancouverensis</name>
    <dbReference type="NCBI Taxonomy" id="2705534"/>
    <lineage>
        <taxon>Bacteria</taxon>
        <taxon>Pseudomonadati</taxon>
        <taxon>Nitrospinota/Tectimicrobiota group</taxon>
        <taxon>Nitrospinota</taxon>
        <taxon>Nitrospinia</taxon>
        <taxon>Nitrospinales</taxon>
        <taxon>Nitrospinaceae</taxon>
        <taxon>Candidatus Nitrohelix</taxon>
    </lineage>
</organism>
<dbReference type="EMBL" id="CP048620">
    <property type="protein sequence ID" value="QPJ64666.1"/>
    <property type="molecule type" value="Genomic_DNA"/>
</dbReference>
<name>A0A7T0G2X2_9BACT</name>
<evidence type="ECO:0000256" key="1">
    <source>
        <dbReference type="SAM" id="MobiDB-lite"/>
    </source>
</evidence>
<reference evidence="3" key="1">
    <citation type="submission" date="2020-02" db="EMBL/GenBank/DDBJ databases">
        <title>Genomic and physiological characterization of two novel Nitrospinaceae genera.</title>
        <authorList>
            <person name="Mueller A.J."/>
            <person name="Jung M.-Y."/>
            <person name="Strachan C.R."/>
            <person name="Herbold C.W."/>
            <person name="Kirkegaard R.H."/>
            <person name="Daims H."/>
        </authorList>
    </citation>
    <scope>NUCLEOTIDE SEQUENCE [LARGE SCALE GENOMIC DNA]</scope>
</reference>
<sequence length="174" mass="18686">MVDPISSISRSFLRPQTTDIRSKSDETPGGSAQTDSTEFSSERLVDAVRSQTRVLKKELPGLISQALLAPATDTATRSQPLNALLFKLDNPLDSLLRQVSEGELNEDLIGRLQSEVQGLKGQIPQFADNEILSSLALGSETSGPLQEILNSLSGQLGDLSGRLEQALLRTRGSA</sequence>
<dbReference type="Proteomes" id="UP000594464">
    <property type="component" value="Chromosome"/>
</dbReference>
<proteinExistence type="predicted"/>
<dbReference type="KEGG" id="nva:G3M78_04380"/>